<dbReference type="RefSeq" id="WP_008699511.1">
    <property type="nucleotide sequence ID" value="NZ_KE161012.1"/>
</dbReference>
<reference evidence="1 2" key="1">
    <citation type="submission" date="2012-07" db="EMBL/GenBank/DDBJ databases">
        <title>The Genome Sequence of Fusobacterium ulcerans 12_1B.</title>
        <authorList>
            <consortium name="The Broad Institute Genome Sequencing Platform"/>
            <person name="Earl A."/>
            <person name="Ward D."/>
            <person name="Feldgarden M."/>
            <person name="Gevers D."/>
            <person name="Strauss J."/>
            <person name="Ambrose C.E."/>
            <person name="Allen-Vercoe E."/>
            <person name="Walker B."/>
            <person name="Young S.K."/>
            <person name="Zeng Q."/>
            <person name="Gargeya S."/>
            <person name="Fitzgerald M."/>
            <person name="Haas B."/>
            <person name="Abouelleil A."/>
            <person name="Alvarado L."/>
            <person name="Arachchi H.M."/>
            <person name="Berlin A.M."/>
            <person name="Chapman S.B."/>
            <person name="Goldberg J."/>
            <person name="Griggs A."/>
            <person name="Gujja S."/>
            <person name="Hansen M."/>
            <person name="Howarth C."/>
            <person name="Imamovic A."/>
            <person name="Larimer J."/>
            <person name="McCowen C."/>
            <person name="Montmayeur A."/>
            <person name="Murphy C."/>
            <person name="Neiman D."/>
            <person name="Pearson M."/>
            <person name="Priest M."/>
            <person name="Roberts A."/>
            <person name="Saif S."/>
            <person name="Shea T."/>
            <person name="Sisk P."/>
            <person name="Sykes S."/>
            <person name="Wortman J."/>
            <person name="Nusbaum C."/>
            <person name="Birren B."/>
        </authorList>
    </citation>
    <scope>NUCLEOTIDE SEQUENCE [LARGE SCALE GENOMIC DNA]</scope>
    <source>
        <strain evidence="1 2">12_1B</strain>
    </source>
</reference>
<dbReference type="EMBL" id="AGWJ02000035">
    <property type="protein sequence ID" value="EHO77233.1"/>
    <property type="molecule type" value="Genomic_DNA"/>
</dbReference>
<name>H1PYP4_9FUSO</name>
<gene>
    <name evidence="1" type="ORF">HMPREF0402_03537</name>
</gene>
<evidence type="ECO:0000313" key="1">
    <source>
        <dbReference type="EMBL" id="EHO77233.1"/>
    </source>
</evidence>
<keyword evidence="2" id="KW-1185">Reference proteome</keyword>
<evidence type="ECO:0000313" key="2">
    <source>
        <dbReference type="Proteomes" id="UP000003233"/>
    </source>
</evidence>
<accession>H1PYP4</accession>
<proteinExistence type="predicted"/>
<organism evidence="1 2">
    <name type="scientific">Fusobacterium ulcerans 12-1B</name>
    <dbReference type="NCBI Taxonomy" id="457404"/>
    <lineage>
        <taxon>Bacteria</taxon>
        <taxon>Fusobacteriati</taxon>
        <taxon>Fusobacteriota</taxon>
        <taxon>Fusobacteriia</taxon>
        <taxon>Fusobacteriales</taxon>
        <taxon>Fusobacteriaceae</taxon>
        <taxon>Fusobacterium</taxon>
    </lineage>
</organism>
<dbReference type="HOGENOM" id="CLU_2493430_0_0_0"/>
<dbReference type="AlphaFoldDB" id="H1PYP4"/>
<dbReference type="PATRIC" id="fig|457404.5.peg.3488"/>
<protein>
    <submittedName>
        <fullName evidence="1">Uncharacterized protein</fullName>
    </submittedName>
</protein>
<sequence length="86" mass="10278">MLNIKEITAEDLKRIYGEEYKTVDEIAEDFALYERDTLENAIYELLDDENLRFIIEKVAKGEINEYIENHIAKYQGGYLINFNEYF</sequence>
<dbReference type="Proteomes" id="UP000003233">
    <property type="component" value="Unassembled WGS sequence"/>
</dbReference>
<comment type="caution">
    <text evidence="1">The sequence shown here is derived from an EMBL/GenBank/DDBJ whole genome shotgun (WGS) entry which is preliminary data.</text>
</comment>
<dbReference type="BioCyc" id="FSP457404-HMP:GTSQ-3592-MONOMER"/>